<keyword evidence="1" id="KW-1133">Transmembrane helix</keyword>
<feature type="transmembrane region" description="Helical" evidence="1">
    <location>
        <begin position="73"/>
        <end position="93"/>
    </location>
</feature>
<gene>
    <name evidence="2" type="ORF">IE37_02113</name>
</gene>
<evidence type="ECO:0000313" key="2">
    <source>
        <dbReference type="EMBL" id="PWJ11849.1"/>
    </source>
</evidence>
<evidence type="ECO:0000256" key="1">
    <source>
        <dbReference type="SAM" id="Phobius"/>
    </source>
</evidence>
<dbReference type="OrthoDB" id="1814597at2"/>
<comment type="caution">
    <text evidence="2">The sequence shown here is derived from an EMBL/GenBank/DDBJ whole genome shotgun (WGS) entry which is preliminary data.</text>
</comment>
<sequence>MNEKNEFDILENAESSVTDRLEAEFPPRDNREKEKIFRMSERKFNNTSAPDTEKEQTVSGVEVYRRPKWQRGLSIAAACALVVGGATGGAYALKRFRNTPAAESQLDTQKKVAPFGDFSELEYQLCDYNRDSMRTVTIEDSPEAYGYFELFSGPIISQQKRDKLADFFNNYDYEEIAADTDEAIGVVNEAVTEAETIDISTIEDAPAPINADESDPYFIYCRDNEIKAVKIYDVGEFGVLNYTHFNFEEQDGQYFMTDDDMSVEAYKIDYDLFKSTINEILSSEDEEETPTEPEYKGVAPFGNFSEREYFIPGGEDAEKQIFVKSDEETQITFGSGEVISAEQSKQIEELFNSLEWNESVEPKTKPFWLVGIDRMTFISMDGSDFNMLSLNGDNNTLTWDSFRYETESEYDGMANYKRTEGSARQIKTYDIDYISLVNKLSEIMGRDLGYSIHNSFLNSDWSTEDDRVLLSEEQKRAIYELLSSCDFDQASESPKQISPDANLVLSREENNGTHTLLNIESNPDSTIFGYVKYEVDENGQYNGSDNTVMWLGSCPDNTIEEKISEILGRSKNAPLPEIITDLTTNDWRFRDLDLNSENHLHYDVVDLNTKYTDGYDNSYLQMIYGTDSIPEDKLKLISDLLDSTAWYESDYTEQHDLLFPDDNYDATQCIELSMMDDDHIFVMQLIEGENNTSLRIDAQSFFEENGTKYLDDPDDICLEVTDKILMCDDPELIDNIKRIIAG</sequence>
<keyword evidence="1" id="KW-0472">Membrane</keyword>
<keyword evidence="1" id="KW-0812">Transmembrane</keyword>
<dbReference type="RefSeq" id="WP_109726874.1">
    <property type="nucleotide sequence ID" value="NZ_QGDI01000008.1"/>
</dbReference>
<name>A0A315Y0K4_RUMFL</name>
<dbReference type="AlphaFoldDB" id="A0A315Y0K4"/>
<evidence type="ECO:0000313" key="3">
    <source>
        <dbReference type="Proteomes" id="UP000245720"/>
    </source>
</evidence>
<proteinExistence type="predicted"/>
<reference evidence="2 3" key="1">
    <citation type="submission" date="2018-05" db="EMBL/GenBank/DDBJ databases">
        <title>The Hungate 1000. A catalogue of reference genomes from the rumen microbiome.</title>
        <authorList>
            <person name="Kelly W."/>
        </authorList>
    </citation>
    <scope>NUCLEOTIDE SEQUENCE [LARGE SCALE GENOMIC DNA]</scope>
    <source>
        <strain evidence="2 3">SAb67</strain>
    </source>
</reference>
<dbReference type="Proteomes" id="UP000245720">
    <property type="component" value="Unassembled WGS sequence"/>
</dbReference>
<evidence type="ECO:0008006" key="4">
    <source>
        <dbReference type="Google" id="ProtNLM"/>
    </source>
</evidence>
<dbReference type="EMBL" id="QGDI01000008">
    <property type="protein sequence ID" value="PWJ11849.1"/>
    <property type="molecule type" value="Genomic_DNA"/>
</dbReference>
<accession>A0A315Y0K4</accession>
<protein>
    <recommendedName>
        <fullName evidence="4">DUF4340 domain-containing protein</fullName>
    </recommendedName>
</protein>
<organism evidence="2 3">
    <name type="scientific">Ruminococcus flavefaciens</name>
    <dbReference type="NCBI Taxonomy" id="1265"/>
    <lineage>
        <taxon>Bacteria</taxon>
        <taxon>Bacillati</taxon>
        <taxon>Bacillota</taxon>
        <taxon>Clostridia</taxon>
        <taxon>Eubacteriales</taxon>
        <taxon>Oscillospiraceae</taxon>
        <taxon>Ruminococcus</taxon>
    </lineage>
</organism>